<sequence length="457" mass="51924">MDGLGSSHANAFMSCSSPQARPKLPIDLTLVIHHTQLPPDCNLPSDADMDTTETDLIDVNRQTTLLEAFDTMSGTKHTAHQTLCRFLDIAGELRNRIYRFVLLTEDPNDKIRVTSNGYTRPALLQTCKQVRSEALTIFYYEDSFAIEQRNLDLTGMIKFQASVSKIQPARDQPPLRARKIHKTILCSNDSKNNWTNLLRSMKCSHEHKHEFLHKLSDPEKIYGDGVSKTKAKRLLAISTVHKTARTMVDHPWELVEQLAAQTHRNALSDHTTATIHGEPKAADSAKPMDADQPVCHLLKLAGELKNRIYREVLCDLNDISVDQDGYDRPALLQTCKQIRAEGLKIFYYENRFSIDCKDYRMDLLLKMKESISAIRPTSDQPPLCFDKVLAQGDSVSMEPNWANVMQMMRYIREENSEAIPDPSIAFKNGDRDGLILTFSSMAFQARMLQDQPEELME</sequence>
<dbReference type="Proteomes" id="UP000660729">
    <property type="component" value="Unassembled WGS sequence"/>
</dbReference>
<dbReference type="EMBL" id="JABCIY010000257">
    <property type="protein sequence ID" value="KAF7186368.1"/>
    <property type="molecule type" value="Genomic_DNA"/>
</dbReference>
<reference evidence="1" key="1">
    <citation type="submission" date="2020-04" db="EMBL/GenBank/DDBJ databases">
        <title>Draft genome resource of the tomato pathogen Pseudocercospora fuligena.</title>
        <authorList>
            <person name="Zaccaron A."/>
        </authorList>
    </citation>
    <scope>NUCLEOTIDE SEQUENCE</scope>
    <source>
        <strain evidence="1">PF001</strain>
    </source>
</reference>
<dbReference type="PANTHER" id="PTHR42085:SF2">
    <property type="entry name" value="F-BOX DOMAIN-CONTAINING PROTEIN"/>
    <property type="match status" value="1"/>
</dbReference>
<dbReference type="OrthoDB" id="2951834at2759"/>
<organism evidence="1 2">
    <name type="scientific">Pseudocercospora fuligena</name>
    <dbReference type="NCBI Taxonomy" id="685502"/>
    <lineage>
        <taxon>Eukaryota</taxon>
        <taxon>Fungi</taxon>
        <taxon>Dikarya</taxon>
        <taxon>Ascomycota</taxon>
        <taxon>Pezizomycotina</taxon>
        <taxon>Dothideomycetes</taxon>
        <taxon>Dothideomycetidae</taxon>
        <taxon>Mycosphaerellales</taxon>
        <taxon>Mycosphaerellaceae</taxon>
        <taxon>Pseudocercospora</taxon>
    </lineage>
</organism>
<feature type="non-terminal residue" evidence="1">
    <location>
        <position position="457"/>
    </location>
</feature>
<protein>
    <submittedName>
        <fullName evidence="1">Uncharacterized protein</fullName>
    </submittedName>
</protein>
<dbReference type="InterPro" id="IPR038883">
    <property type="entry name" value="AN11006-like"/>
</dbReference>
<name>A0A8H6R8B2_9PEZI</name>
<gene>
    <name evidence="1" type="ORF">HII31_12299</name>
</gene>
<accession>A0A8H6R8B2</accession>
<dbReference type="PANTHER" id="PTHR42085">
    <property type="entry name" value="F-BOX DOMAIN-CONTAINING PROTEIN"/>
    <property type="match status" value="1"/>
</dbReference>
<comment type="caution">
    <text evidence="1">The sequence shown here is derived from an EMBL/GenBank/DDBJ whole genome shotgun (WGS) entry which is preliminary data.</text>
</comment>
<evidence type="ECO:0000313" key="1">
    <source>
        <dbReference type="EMBL" id="KAF7186368.1"/>
    </source>
</evidence>
<dbReference type="AlphaFoldDB" id="A0A8H6R8B2"/>
<proteinExistence type="predicted"/>
<keyword evidence="2" id="KW-1185">Reference proteome</keyword>
<evidence type="ECO:0000313" key="2">
    <source>
        <dbReference type="Proteomes" id="UP000660729"/>
    </source>
</evidence>